<keyword evidence="3" id="KW-1185">Reference proteome</keyword>
<gene>
    <name evidence="2" type="ORF">EYS09_14330</name>
</gene>
<dbReference type="RefSeq" id="WP_131123509.1">
    <property type="nucleotide sequence ID" value="NZ_SIXH01000102.1"/>
</dbReference>
<name>A0A4Q9HV42_STRKA</name>
<evidence type="ECO:0000313" key="2">
    <source>
        <dbReference type="EMBL" id="TBO59016.1"/>
    </source>
</evidence>
<protein>
    <submittedName>
        <fullName evidence="2">Helix-turn-helix domain-containing protein</fullName>
    </submittedName>
</protein>
<sequence length="170" mass="18382">MAEPITGTNRDQVRRLHAQGKTRNQIAREIGRSGSTVSKIARALDLSFERGPEVVAATEARRIDLAARRQQLAETLHEDAERLRRQLWEPCTVGAFGGKDNEWSQVDLSRPQFADQRQILAATSIAVDKSLRLAPAEGGAGADDVRSMLGTLGSVLTDAFADDEGSDDGG</sequence>
<feature type="compositionally biased region" description="Polar residues" evidence="1">
    <location>
        <begin position="1"/>
        <end position="10"/>
    </location>
</feature>
<comment type="caution">
    <text evidence="2">The sequence shown here is derived from an EMBL/GenBank/DDBJ whole genome shotgun (WGS) entry which is preliminary data.</text>
</comment>
<evidence type="ECO:0000256" key="1">
    <source>
        <dbReference type="SAM" id="MobiDB-lite"/>
    </source>
</evidence>
<feature type="region of interest" description="Disordered" evidence="1">
    <location>
        <begin position="1"/>
        <end position="23"/>
    </location>
</feature>
<evidence type="ECO:0000313" key="3">
    <source>
        <dbReference type="Proteomes" id="UP000292452"/>
    </source>
</evidence>
<proteinExistence type="predicted"/>
<dbReference type="AlphaFoldDB" id="A0A4Q9HV42"/>
<organism evidence="2 3">
    <name type="scientific">Streptomyces kasugaensis</name>
    <dbReference type="NCBI Taxonomy" id="1946"/>
    <lineage>
        <taxon>Bacteria</taxon>
        <taxon>Bacillati</taxon>
        <taxon>Actinomycetota</taxon>
        <taxon>Actinomycetes</taxon>
        <taxon>Kitasatosporales</taxon>
        <taxon>Streptomycetaceae</taxon>
        <taxon>Streptomyces</taxon>
    </lineage>
</organism>
<accession>A0A4Q9HV42</accession>
<reference evidence="2 3" key="1">
    <citation type="submission" date="2019-02" db="EMBL/GenBank/DDBJ databases">
        <title>Draft Genome Sequence of Streptomyces sp. AM-2504, identified by 16S rRNA comparative analysis as a Streptomyces Kasugaensis strain.</title>
        <authorList>
            <person name="Napolioni V."/>
            <person name="Giuliodori A.M."/>
            <person name="Spurio R."/>
            <person name="Fabbretti A."/>
        </authorList>
    </citation>
    <scope>NUCLEOTIDE SEQUENCE [LARGE SCALE GENOMIC DNA]</scope>
    <source>
        <strain evidence="2 3">AM-2504</strain>
    </source>
</reference>
<dbReference type="Gene3D" id="1.10.10.60">
    <property type="entry name" value="Homeodomain-like"/>
    <property type="match status" value="1"/>
</dbReference>
<dbReference type="EMBL" id="SIXH01000102">
    <property type="protein sequence ID" value="TBO59016.1"/>
    <property type="molecule type" value="Genomic_DNA"/>
</dbReference>
<dbReference type="Proteomes" id="UP000292452">
    <property type="component" value="Unassembled WGS sequence"/>
</dbReference>